<dbReference type="AlphaFoldDB" id="A0AAW2QP87"/>
<evidence type="ECO:0000313" key="4">
    <source>
        <dbReference type="EMBL" id="KAL0369474.1"/>
    </source>
</evidence>
<gene>
    <name evidence="4" type="ORF">Sangu_0265500</name>
</gene>
<reference evidence="4" key="1">
    <citation type="submission" date="2020-06" db="EMBL/GenBank/DDBJ databases">
        <authorList>
            <person name="Li T."/>
            <person name="Hu X."/>
            <person name="Zhang T."/>
            <person name="Song X."/>
            <person name="Zhang H."/>
            <person name="Dai N."/>
            <person name="Sheng W."/>
            <person name="Hou X."/>
            <person name="Wei L."/>
        </authorList>
    </citation>
    <scope>NUCLEOTIDE SEQUENCE</scope>
    <source>
        <strain evidence="4">G01</strain>
        <tissue evidence="4">Leaf</tissue>
    </source>
</reference>
<dbReference type="Pfam" id="PF11250">
    <property type="entry name" value="FAF"/>
    <property type="match status" value="1"/>
</dbReference>
<reference evidence="4" key="2">
    <citation type="journal article" date="2024" name="Plant">
        <title>Genomic evolution and insights into agronomic trait innovations of Sesamum species.</title>
        <authorList>
            <person name="Miao H."/>
            <person name="Wang L."/>
            <person name="Qu L."/>
            <person name="Liu H."/>
            <person name="Sun Y."/>
            <person name="Le M."/>
            <person name="Wang Q."/>
            <person name="Wei S."/>
            <person name="Zheng Y."/>
            <person name="Lin W."/>
            <person name="Duan Y."/>
            <person name="Cao H."/>
            <person name="Xiong S."/>
            <person name="Wang X."/>
            <person name="Wei L."/>
            <person name="Li C."/>
            <person name="Ma Q."/>
            <person name="Ju M."/>
            <person name="Zhao R."/>
            <person name="Li G."/>
            <person name="Mu C."/>
            <person name="Tian Q."/>
            <person name="Mei H."/>
            <person name="Zhang T."/>
            <person name="Gao T."/>
            <person name="Zhang H."/>
        </authorList>
    </citation>
    <scope>NUCLEOTIDE SEQUENCE</scope>
    <source>
        <strain evidence="4">G01</strain>
    </source>
</reference>
<feature type="region of interest" description="Disordered" evidence="2">
    <location>
        <begin position="71"/>
        <end position="91"/>
    </location>
</feature>
<sequence length="483" mass="53962">MSPNRLIPSPPTVKVVDEELPMKQGIVTILGSDCERSKAKSIRRTLSADMSSKKWLQQNGFFSPVKKISCSSSSSSESEEEYEKIPIPGQDDVWRSIQAEKERNEGRKTAEISVWGSILTQKSESSCLPPPYVHPLVKRSASSLSEKSLEICTESLGSETGSDIFSSYSLSDGDEDKERERAVREECSKELNPFPGLHVAKYKKSPARPFPPPLPSIAGGDGASLHMQAHRENGRLVVEAVSVPPRNYFHAQRQDGRLVLTLIHATPSSKENRVQEFEKVFDNMEEVDEDVPPEEERFDDGDDGGLEDEYAEEEKFKEEEFMVEQNSRSLPNGMISVHKTGLVMKKLMAIGNKNPTWSKNFNQDDQVMSEEFPIPQSLPAPPRVARLIPTTTPAAASFNVYEYFWRNKTAVSSGGSFITTPQSTHLKHKHLNTAAAAATKVAENQELVVMKGNKTEYFVPHIRGCKESRRSLLIWEPYCIATS</sequence>
<dbReference type="InterPro" id="IPR046431">
    <property type="entry name" value="FAF_dom"/>
</dbReference>
<evidence type="ECO:0000256" key="2">
    <source>
        <dbReference type="SAM" id="MobiDB-lite"/>
    </source>
</evidence>
<evidence type="ECO:0000259" key="3">
    <source>
        <dbReference type="Pfam" id="PF11250"/>
    </source>
</evidence>
<comment type="similarity">
    <text evidence="1">Belongs to the fantastic four family.</text>
</comment>
<comment type="caution">
    <text evidence="4">The sequence shown here is derived from an EMBL/GenBank/DDBJ whole genome shotgun (WGS) entry which is preliminary data.</text>
</comment>
<dbReference type="PANTHER" id="PTHR33155">
    <property type="entry name" value="FANTASTIC FOUR-LIKE PROTEIN (DUF3049)"/>
    <property type="match status" value="1"/>
</dbReference>
<feature type="domain" description="FAF" evidence="3">
    <location>
        <begin position="210"/>
        <end position="262"/>
    </location>
</feature>
<protein>
    <submittedName>
        <fullName evidence="4">Protein FAF-like, chloroplastic</fullName>
    </submittedName>
</protein>
<dbReference type="PANTHER" id="PTHR33155:SF3">
    <property type="entry name" value="PROTEIN FAF-LIKE, CHLOROPLASTIC"/>
    <property type="match status" value="1"/>
</dbReference>
<name>A0AAW2QP87_9LAMI</name>
<accession>A0AAW2QP87</accession>
<feature type="region of interest" description="Disordered" evidence="2">
    <location>
        <begin position="286"/>
        <end position="305"/>
    </location>
</feature>
<dbReference type="EMBL" id="JACGWK010000002">
    <property type="protein sequence ID" value="KAL0369474.1"/>
    <property type="molecule type" value="Genomic_DNA"/>
</dbReference>
<dbReference type="InterPro" id="IPR021410">
    <property type="entry name" value="FAF"/>
</dbReference>
<evidence type="ECO:0000256" key="1">
    <source>
        <dbReference type="ARBA" id="ARBA00008690"/>
    </source>
</evidence>
<organism evidence="4">
    <name type="scientific">Sesamum angustifolium</name>
    <dbReference type="NCBI Taxonomy" id="2727405"/>
    <lineage>
        <taxon>Eukaryota</taxon>
        <taxon>Viridiplantae</taxon>
        <taxon>Streptophyta</taxon>
        <taxon>Embryophyta</taxon>
        <taxon>Tracheophyta</taxon>
        <taxon>Spermatophyta</taxon>
        <taxon>Magnoliopsida</taxon>
        <taxon>eudicotyledons</taxon>
        <taxon>Gunneridae</taxon>
        <taxon>Pentapetalae</taxon>
        <taxon>asterids</taxon>
        <taxon>lamiids</taxon>
        <taxon>Lamiales</taxon>
        <taxon>Pedaliaceae</taxon>
        <taxon>Sesamum</taxon>
    </lineage>
</organism>
<proteinExistence type="inferred from homology"/>